<dbReference type="NCBIfam" id="NF008229">
    <property type="entry name" value="PRK10996.1"/>
    <property type="match status" value="1"/>
</dbReference>
<dbReference type="CDD" id="cd02947">
    <property type="entry name" value="TRX_family"/>
    <property type="match status" value="1"/>
</dbReference>
<dbReference type="Gene3D" id="2.30.30.380">
    <property type="entry name" value="Zn-finger domain of Sec23/24"/>
    <property type="match status" value="1"/>
</dbReference>
<evidence type="ECO:0000259" key="5">
    <source>
        <dbReference type="PROSITE" id="PS51352"/>
    </source>
</evidence>
<dbReference type="PANTHER" id="PTHR45663:SF11">
    <property type="entry name" value="GEO12009P1"/>
    <property type="match status" value="1"/>
</dbReference>
<sequence length="155" mass="16240">MNPATASSSATSQAAACAHVPCAHCGAVNRVPSARLAEAPVCGRCGQALLPGQPIELDDRRLPAFLQACTLPVIVDVWAPWCGPCRSMAPQFERAAAALQGQAVLVKVNSDENPVFAGRHAIRSIPTLLKLQGGRELDRLTGARPAEALVAWARA</sequence>
<dbReference type="Gene3D" id="3.40.30.10">
    <property type="entry name" value="Glutaredoxin"/>
    <property type="match status" value="1"/>
</dbReference>
<evidence type="ECO:0000313" key="6">
    <source>
        <dbReference type="EMBL" id="NDY92998.1"/>
    </source>
</evidence>
<dbReference type="EMBL" id="JAAGOH010000025">
    <property type="protein sequence ID" value="NDY92998.1"/>
    <property type="molecule type" value="Genomic_DNA"/>
</dbReference>
<dbReference type="InterPro" id="IPR013766">
    <property type="entry name" value="Thioredoxin_domain"/>
</dbReference>
<dbReference type="GO" id="GO:0045454">
    <property type="term" value="P:cell redox homeostasis"/>
    <property type="evidence" value="ECO:0007669"/>
    <property type="project" value="TreeGrafter"/>
</dbReference>
<dbReference type="Pfam" id="PF00085">
    <property type="entry name" value="Thioredoxin"/>
    <property type="match status" value="1"/>
</dbReference>
<keyword evidence="3" id="KW-1015">Disulfide bond</keyword>
<proteinExistence type="predicted"/>
<evidence type="ECO:0000256" key="1">
    <source>
        <dbReference type="ARBA" id="ARBA00022448"/>
    </source>
</evidence>
<dbReference type="InterPro" id="IPR036249">
    <property type="entry name" value="Thioredoxin-like_sf"/>
</dbReference>
<comment type="caution">
    <text evidence="6">The sequence shown here is derived from an EMBL/GenBank/DDBJ whole genome shotgun (WGS) entry which is preliminary data.</text>
</comment>
<dbReference type="AlphaFoldDB" id="A0A7C9TL61"/>
<name>A0A7C9TL61_9BURK</name>
<dbReference type="Pfam" id="PF21352">
    <property type="entry name" value="Zn_ribbon_Thio2"/>
    <property type="match status" value="1"/>
</dbReference>
<gene>
    <name evidence="6" type="primary">trxC</name>
    <name evidence="6" type="ORF">G3A44_17535</name>
</gene>
<dbReference type="GO" id="GO:0005829">
    <property type="term" value="C:cytosol"/>
    <property type="evidence" value="ECO:0007669"/>
    <property type="project" value="TreeGrafter"/>
</dbReference>
<keyword evidence="1" id="KW-0813">Transport</keyword>
<organism evidence="6 7">
    <name type="scientific">Ideonella livida</name>
    <dbReference type="NCBI Taxonomy" id="2707176"/>
    <lineage>
        <taxon>Bacteria</taxon>
        <taxon>Pseudomonadati</taxon>
        <taxon>Pseudomonadota</taxon>
        <taxon>Betaproteobacteria</taxon>
        <taxon>Burkholderiales</taxon>
        <taxon>Sphaerotilaceae</taxon>
        <taxon>Ideonella</taxon>
    </lineage>
</organism>
<keyword evidence="7" id="KW-1185">Reference proteome</keyword>
<protein>
    <submittedName>
        <fullName evidence="6">Thioredoxin TrxC</fullName>
    </submittedName>
</protein>
<dbReference type="PROSITE" id="PS51352">
    <property type="entry name" value="THIOREDOXIN_2"/>
    <property type="match status" value="1"/>
</dbReference>
<feature type="domain" description="Thioredoxin" evidence="5">
    <location>
        <begin position="33"/>
        <end position="155"/>
    </location>
</feature>
<evidence type="ECO:0000256" key="3">
    <source>
        <dbReference type="ARBA" id="ARBA00023157"/>
    </source>
</evidence>
<keyword evidence="4" id="KW-0676">Redox-active center</keyword>
<dbReference type="GO" id="GO:0015035">
    <property type="term" value="F:protein-disulfide reductase activity"/>
    <property type="evidence" value="ECO:0007669"/>
    <property type="project" value="TreeGrafter"/>
</dbReference>
<keyword evidence="2" id="KW-0249">Electron transport</keyword>
<accession>A0A7C9TL61</accession>
<dbReference type="RefSeq" id="WP_163459050.1">
    <property type="nucleotide sequence ID" value="NZ_JAAGOH010000025.1"/>
</dbReference>
<dbReference type="PROSITE" id="PS00194">
    <property type="entry name" value="THIOREDOXIN_1"/>
    <property type="match status" value="1"/>
</dbReference>
<dbReference type="PANTHER" id="PTHR45663">
    <property type="entry name" value="GEO12009P1"/>
    <property type="match status" value="1"/>
</dbReference>
<dbReference type="InterPro" id="IPR017937">
    <property type="entry name" value="Thioredoxin_CS"/>
</dbReference>
<evidence type="ECO:0000256" key="4">
    <source>
        <dbReference type="ARBA" id="ARBA00023284"/>
    </source>
</evidence>
<dbReference type="Proteomes" id="UP000484255">
    <property type="component" value="Unassembled WGS sequence"/>
</dbReference>
<evidence type="ECO:0000313" key="7">
    <source>
        <dbReference type="Proteomes" id="UP000484255"/>
    </source>
</evidence>
<dbReference type="PRINTS" id="PR00421">
    <property type="entry name" value="THIOREDOXIN"/>
</dbReference>
<evidence type="ECO:0000256" key="2">
    <source>
        <dbReference type="ARBA" id="ARBA00022982"/>
    </source>
</evidence>
<dbReference type="SUPFAM" id="SSF52833">
    <property type="entry name" value="Thioredoxin-like"/>
    <property type="match status" value="1"/>
</dbReference>
<reference evidence="6 7" key="1">
    <citation type="submission" date="2020-02" db="EMBL/GenBank/DDBJ databases">
        <title>Ideonella bacterium strain TBM-1.</title>
        <authorList>
            <person name="Chen W.-M."/>
        </authorList>
    </citation>
    <scope>NUCLEOTIDE SEQUENCE [LARGE SCALE GENOMIC DNA]</scope>
    <source>
        <strain evidence="6 7">TBM-1</strain>
    </source>
</reference>
<dbReference type="InterPro" id="IPR049299">
    <property type="entry name" value="Thio2_N"/>
</dbReference>